<keyword evidence="2" id="KW-1185">Reference proteome</keyword>
<evidence type="ECO:0000313" key="2">
    <source>
        <dbReference type="Proteomes" id="UP000738376"/>
    </source>
</evidence>
<dbReference type="Proteomes" id="UP000738376">
    <property type="component" value="Unassembled WGS sequence"/>
</dbReference>
<comment type="caution">
    <text evidence="1">The sequence shown here is derived from an EMBL/GenBank/DDBJ whole genome shotgun (WGS) entry which is preliminary data.</text>
</comment>
<dbReference type="RefSeq" id="WP_169362525.1">
    <property type="nucleotide sequence ID" value="NZ_JAAVJL010000001.1"/>
</dbReference>
<protein>
    <recommendedName>
        <fullName evidence="3">Histidine kinase</fullName>
    </recommendedName>
</protein>
<gene>
    <name evidence="1" type="ORF">HC246_05575</name>
</gene>
<dbReference type="EMBL" id="JAAVJL010000001">
    <property type="protein sequence ID" value="NMF57502.1"/>
    <property type="molecule type" value="Genomic_DNA"/>
</dbReference>
<sequence length="98" mass="11265">MLQAMLQGLFLLGALAAIIHLLQKCWHLRLQLLATQQELQHQQQIIAQTSANIHNGSLQLLTYLIREVQTHELPQQEMLKHLHSVYQDVLANTQNLEP</sequence>
<name>A0ABX1LMY8_9CYAN</name>
<evidence type="ECO:0008006" key="3">
    <source>
        <dbReference type="Google" id="ProtNLM"/>
    </source>
</evidence>
<proteinExistence type="predicted"/>
<accession>A0ABX1LMY8</accession>
<evidence type="ECO:0000313" key="1">
    <source>
        <dbReference type="EMBL" id="NMF57502.1"/>
    </source>
</evidence>
<reference evidence="1 2" key="1">
    <citation type="submission" date="2020-03" db="EMBL/GenBank/DDBJ databases">
        <title>Draft Genome Sequence of 2-Methylisoborneol Producing Pseudanabaena yagii Strain GIHE-NHR1 Isolated from North Han River in South Korea.</title>
        <authorList>
            <person name="Jeong J."/>
        </authorList>
    </citation>
    <scope>NUCLEOTIDE SEQUENCE [LARGE SCALE GENOMIC DNA]</scope>
    <source>
        <strain evidence="1 2">GIHE-NHR1</strain>
    </source>
</reference>
<organism evidence="1 2">
    <name type="scientific">Pseudanabaena yagii GIHE-NHR1</name>
    <dbReference type="NCBI Taxonomy" id="2722753"/>
    <lineage>
        <taxon>Bacteria</taxon>
        <taxon>Bacillati</taxon>
        <taxon>Cyanobacteriota</taxon>
        <taxon>Cyanophyceae</taxon>
        <taxon>Pseudanabaenales</taxon>
        <taxon>Pseudanabaenaceae</taxon>
        <taxon>Pseudanabaena</taxon>
        <taxon>Pseudanabaena yagii</taxon>
    </lineage>
</organism>